<dbReference type="EMBL" id="GBRH01277362">
    <property type="protein sequence ID" value="JAD20533.1"/>
    <property type="molecule type" value="Transcribed_RNA"/>
</dbReference>
<feature type="signal peptide" evidence="1">
    <location>
        <begin position="1"/>
        <end position="19"/>
    </location>
</feature>
<reference evidence="2" key="2">
    <citation type="journal article" date="2015" name="Data Brief">
        <title>Shoot transcriptome of the giant reed, Arundo donax.</title>
        <authorList>
            <person name="Barrero R.A."/>
            <person name="Guerrero F.D."/>
            <person name="Moolhuijzen P."/>
            <person name="Goolsby J.A."/>
            <person name="Tidwell J."/>
            <person name="Bellgard S.E."/>
            <person name="Bellgard M.I."/>
        </authorList>
    </citation>
    <scope>NUCLEOTIDE SEQUENCE</scope>
    <source>
        <tissue evidence="2">Shoot tissue taken approximately 20 cm above the soil surface</tissue>
    </source>
</reference>
<accession>A0A0A8Y6A1</accession>
<evidence type="ECO:0000313" key="2">
    <source>
        <dbReference type="EMBL" id="JAD20533.1"/>
    </source>
</evidence>
<feature type="chain" id="PRO_5002044612" evidence="1">
    <location>
        <begin position="20"/>
        <end position="38"/>
    </location>
</feature>
<dbReference type="AlphaFoldDB" id="A0A0A8Y6A1"/>
<organism evidence="2">
    <name type="scientific">Arundo donax</name>
    <name type="common">Giant reed</name>
    <name type="synonym">Donax arundinaceus</name>
    <dbReference type="NCBI Taxonomy" id="35708"/>
    <lineage>
        <taxon>Eukaryota</taxon>
        <taxon>Viridiplantae</taxon>
        <taxon>Streptophyta</taxon>
        <taxon>Embryophyta</taxon>
        <taxon>Tracheophyta</taxon>
        <taxon>Spermatophyta</taxon>
        <taxon>Magnoliopsida</taxon>
        <taxon>Liliopsida</taxon>
        <taxon>Poales</taxon>
        <taxon>Poaceae</taxon>
        <taxon>PACMAD clade</taxon>
        <taxon>Arundinoideae</taxon>
        <taxon>Arundineae</taxon>
        <taxon>Arundo</taxon>
    </lineage>
</organism>
<protein>
    <submittedName>
        <fullName evidence="2">Uncharacterized protein</fullName>
    </submittedName>
</protein>
<name>A0A0A8Y6A1_ARUDO</name>
<sequence length="38" mass="4106">MCSVPVQLLAVHMLFFSSSLHLLCSDHACAAALLLSFE</sequence>
<evidence type="ECO:0000256" key="1">
    <source>
        <dbReference type="SAM" id="SignalP"/>
    </source>
</evidence>
<keyword evidence="1" id="KW-0732">Signal</keyword>
<proteinExistence type="predicted"/>
<reference evidence="2" key="1">
    <citation type="submission" date="2014-09" db="EMBL/GenBank/DDBJ databases">
        <authorList>
            <person name="Magalhaes I.L.F."/>
            <person name="Oliveira U."/>
            <person name="Santos F.R."/>
            <person name="Vidigal T.H.D.A."/>
            <person name="Brescovit A.D."/>
            <person name="Santos A.J."/>
        </authorList>
    </citation>
    <scope>NUCLEOTIDE SEQUENCE</scope>
    <source>
        <tissue evidence="2">Shoot tissue taken approximately 20 cm above the soil surface</tissue>
    </source>
</reference>